<dbReference type="Proteomes" id="UP000319148">
    <property type="component" value="Unassembled WGS sequence"/>
</dbReference>
<keyword evidence="3" id="KW-0804">Transcription</keyword>
<sequence length="156" mass="17611">MTIKAPGDKDFNLDDSPLYNLNRTSATYTAEMAKALKAVGMDQTQWRVLGLLGDQNPSMVNELARKGVIKMSTLTRMLERMERDGLVTRKAWEQDKRNIQVFITDKGREALEVALSVNASVYKSAVEGLSEADLDQFMKVLKHMRENLNRGPHTPK</sequence>
<dbReference type="PROSITE" id="PS50995">
    <property type="entry name" value="HTH_MARR_2"/>
    <property type="match status" value="1"/>
</dbReference>
<gene>
    <name evidence="5" type="ORF">FIV46_12780</name>
</gene>
<reference evidence="6" key="1">
    <citation type="submission" date="2019-06" db="EMBL/GenBank/DDBJ databases">
        <title>The complete genome of Emcibacter congregatus ZYLT.</title>
        <authorList>
            <person name="Zhao Z."/>
        </authorList>
    </citation>
    <scope>NUCLEOTIDE SEQUENCE [LARGE SCALE GENOMIC DNA]</scope>
    <source>
        <strain evidence="6">MCCC 1A06723</strain>
    </source>
</reference>
<evidence type="ECO:0000256" key="2">
    <source>
        <dbReference type="ARBA" id="ARBA00023125"/>
    </source>
</evidence>
<dbReference type="RefSeq" id="WP_139941320.1">
    <property type="nucleotide sequence ID" value="NZ_JBHSYP010000002.1"/>
</dbReference>
<dbReference type="GO" id="GO:0003700">
    <property type="term" value="F:DNA-binding transcription factor activity"/>
    <property type="evidence" value="ECO:0007669"/>
    <property type="project" value="InterPro"/>
</dbReference>
<dbReference type="SUPFAM" id="SSF46785">
    <property type="entry name" value="Winged helix' DNA-binding domain"/>
    <property type="match status" value="1"/>
</dbReference>
<keyword evidence="1" id="KW-0805">Transcription regulation</keyword>
<evidence type="ECO:0000256" key="3">
    <source>
        <dbReference type="ARBA" id="ARBA00023163"/>
    </source>
</evidence>
<feature type="domain" description="HTH marR-type" evidence="4">
    <location>
        <begin position="14"/>
        <end position="146"/>
    </location>
</feature>
<dbReference type="InterPro" id="IPR023187">
    <property type="entry name" value="Tscrpt_reg_MarR-type_CS"/>
</dbReference>
<name>A0A501PGJ8_9PROT</name>
<dbReference type="GO" id="GO:0003677">
    <property type="term" value="F:DNA binding"/>
    <property type="evidence" value="ECO:0007669"/>
    <property type="project" value="UniProtKB-KW"/>
</dbReference>
<dbReference type="InterPro" id="IPR000835">
    <property type="entry name" value="HTH_MarR-typ"/>
</dbReference>
<protein>
    <submittedName>
        <fullName evidence="5">MarR family transcriptional regulator</fullName>
    </submittedName>
</protein>
<keyword evidence="6" id="KW-1185">Reference proteome</keyword>
<dbReference type="PANTHER" id="PTHR42756">
    <property type="entry name" value="TRANSCRIPTIONAL REGULATOR, MARR"/>
    <property type="match status" value="1"/>
</dbReference>
<dbReference type="EMBL" id="VFIY01000015">
    <property type="protein sequence ID" value="TPD59101.1"/>
    <property type="molecule type" value="Genomic_DNA"/>
</dbReference>
<evidence type="ECO:0000313" key="6">
    <source>
        <dbReference type="Proteomes" id="UP000319148"/>
    </source>
</evidence>
<dbReference type="Pfam" id="PF01047">
    <property type="entry name" value="MarR"/>
    <property type="match status" value="1"/>
</dbReference>
<accession>A0A501PGJ8</accession>
<dbReference type="PROSITE" id="PS01117">
    <property type="entry name" value="HTH_MARR_1"/>
    <property type="match status" value="1"/>
</dbReference>
<comment type="caution">
    <text evidence="5">The sequence shown here is derived from an EMBL/GenBank/DDBJ whole genome shotgun (WGS) entry which is preliminary data.</text>
</comment>
<dbReference type="Gene3D" id="1.10.10.10">
    <property type="entry name" value="Winged helix-like DNA-binding domain superfamily/Winged helix DNA-binding domain"/>
    <property type="match status" value="1"/>
</dbReference>
<dbReference type="AlphaFoldDB" id="A0A501PGJ8"/>
<keyword evidence="2" id="KW-0238">DNA-binding</keyword>
<proteinExistence type="predicted"/>
<dbReference type="SMART" id="SM00347">
    <property type="entry name" value="HTH_MARR"/>
    <property type="match status" value="1"/>
</dbReference>
<dbReference type="PANTHER" id="PTHR42756:SF1">
    <property type="entry name" value="TRANSCRIPTIONAL REPRESSOR OF EMRAB OPERON"/>
    <property type="match status" value="1"/>
</dbReference>
<organism evidence="5 6">
    <name type="scientific">Emcibacter nanhaiensis</name>
    <dbReference type="NCBI Taxonomy" id="1505037"/>
    <lineage>
        <taxon>Bacteria</taxon>
        <taxon>Pseudomonadati</taxon>
        <taxon>Pseudomonadota</taxon>
        <taxon>Alphaproteobacteria</taxon>
        <taxon>Emcibacterales</taxon>
        <taxon>Emcibacteraceae</taxon>
        <taxon>Emcibacter</taxon>
    </lineage>
</organism>
<dbReference type="InterPro" id="IPR036388">
    <property type="entry name" value="WH-like_DNA-bd_sf"/>
</dbReference>
<evidence type="ECO:0000313" key="5">
    <source>
        <dbReference type="EMBL" id="TPD59101.1"/>
    </source>
</evidence>
<evidence type="ECO:0000259" key="4">
    <source>
        <dbReference type="PROSITE" id="PS50995"/>
    </source>
</evidence>
<dbReference type="OrthoDB" id="8684664at2"/>
<dbReference type="InterPro" id="IPR036390">
    <property type="entry name" value="WH_DNA-bd_sf"/>
</dbReference>
<evidence type="ECO:0000256" key="1">
    <source>
        <dbReference type="ARBA" id="ARBA00023015"/>
    </source>
</evidence>
<dbReference type="PRINTS" id="PR00598">
    <property type="entry name" value="HTHMARR"/>
</dbReference>